<dbReference type="PANTHER" id="PTHR11851">
    <property type="entry name" value="METALLOPROTEASE"/>
    <property type="match status" value="1"/>
</dbReference>
<dbReference type="Pfam" id="PF05193">
    <property type="entry name" value="Peptidase_M16_C"/>
    <property type="match status" value="1"/>
</dbReference>
<dbReference type="Gene3D" id="3.30.830.10">
    <property type="entry name" value="Metalloenzyme, LuxS/M16 peptidase-like"/>
    <property type="match status" value="2"/>
</dbReference>
<dbReference type="InterPro" id="IPR050361">
    <property type="entry name" value="MPP/UQCRC_Complex"/>
</dbReference>
<dbReference type="SUPFAM" id="SSF63411">
    <property type="entry name" value="LuxS/MPP-like metallohydrolase"/>
    <property type="match status" value="2"/>
</dbReference>
<evidence type="ECO:0000313" key="3">
    <source>
        <dbReference type="Proteomes" id="UP001597205"/>
    </source>
</evidence>
<reference evidence="3" key="1">
    <citation type="journal article" date="2019" name="Int. J. Syst. Evol. Microbiol.">
        <title>The Global Catalogue of Microorganisms (GCM) 10K type strain sequencing project: providing services to taxonomists for standard genome sequencing and annotation.</title>
        <authorList>
            <consortium name="The Broad Institute Genomics Platform"/>
            <consortium name="The Broad Institute Genome Sequencing Center for Infectious Disease"/>
            <person name="Wu L."/>
            <person name="Ma J."/>
        </authorList>
    </citation>
    <scope>NUCLEOTIDE SEQUENCE [LARGE SCALE GENOMIC DNA]</scope>
    <source>
        <strain evidence="3">CCUG 52468</strain>
    </source>
</reference>
<dbReference type="InterPro" id="IPR011249">
    <property type="entry name" value="Metalloenz_LuxS/M16"/>
</dbReference>
<dbReference type="InterPro" id="IPR007863">
    <property type="entry name" value="Peptidase_M16_C"/>
</dbReference>
<sequence>MLNRLDAPSINGIGNISLEKPEEINFSNGLKVFVFNAPEQELIKAEFVFNNIFEGAENPVRNTALSSMLKEGTSTLNSAQIAENIDFYGAYLVPEFSFDQNALTLYTLGKHIDSVLPIVNDILNNSIFPQQELDTYIRNNKQSLQISMEKTDFVARRRFYKQLFGDTRYGNAVTEQLLQDLDRADLIRLYKQQIQPKNATLFLSGYITTEVLKSFRNYFEEQWTGDVQIEKLPFVQKLDHSPEILQIEKKGALQSSIRLGKIGIQRAHADYPALQFVNTLFGGFFGSRLMSNIREDKGYTYSIGSMVANLNHAGFISIATDVGSEYTEDTLKQIGLESKRLQDEKVNEEELELVRNYMLGSMLGSLESIFSHVDKFKSVYYSGLNLDYYTYYSNVVRGITADQVQDIAQKYLGMDEMVKVVVGNSFNKI</sequence>
<proteinExistence type="predicted"/>
<gene>
    <name evidence="2" type="ORF">ACFQ2C_14580</name>
</gene>
<organism evidence="2 3">
    <name type="scientific">Sphingobacterium daejeonense</name>
    <dbReference type="NCBI Taxonomy" id="371142"/>
    <lineage>
        <taxon>Bacteria</taxon>
        <taxon>Pseudomonadati</taxon>
        <taxon>Bacteroidota</taxon>
        <taxon>Sphingobacteriia</taxon>
        <taxon>Sphingobacteriales</taxon>
        <taxon>Sphingobacteriaceae</taxon>
        <taxon>Sphingobacterium</taxon>
    </lineage>
</organism>
<dbReference type="EMBL" id="JBHTKY010000024">
    <property type="protein sequence ID" value="MFD1166831.1"/>
    <property type="molecule type" value="Genomic_DNA"/>
</dbReference>
<evidence type="ECO:0000313" key="2">
    <source>
        <dbReference type="EMBL" id="MFD1166831.1"/>
    </source>
</evidence>
<evidence type="ECO:0000259" key="1">
    <source>
        <dbReference type="Pfam" id="PF05193"/>
    </source>
</evidence>
<feature type="domain" description="Peptidase M16 C-terminal" evidence="1">
    <location>
        <begin position="181"/>
        <end position="356"/>
    </location>
</feature>
<keyword evidence="3" id="KW-1185">Reference proteome</keyword>
<dbReference type="RefSeq" id="WP_380897782.1">
    <property type="nucleotide sequence ID" value="NZ_JBHTKY010000024.1"/>
</dbReference>
<dbReference type="PANTHER" id="PTHR11851:SF224">
    <property type="entry name" value="PROCESSING PROTEASE"/>
    <property type="match status" value="1"/>
</dbReference>
<protein>
    <submittedName>
        <fullName evidence="2">M16 family metallopeptidase</fullName>
    </submittedName>
</protein>
<comment type="caution">
    <text evidence="2">The sequence shown here is derived from an EMBL/GenBank/DDBJ whole genome shotgun (WGS) entry which is preliminary data.</text>
</comment>
<name>A0ABW3RPQ7_9SPHI</name>
<accession>A0ABW3RPQ7</accession>
<dbReference type="Proteomes" id="UP001597205">
    <property type="component" value="Unassembled WGS sequence"/>
</dbReference>